<comment type="subcellular location">
    <subcellularLocation>
        <location evidence="1">Cell membrane</location>
        <topology evidence="1">Multi-pass membrane protein</topology>
    </subcellularLocation>
</comment>
<reference evidence="10" key="1">
    <citation type="journal article" date="2019" name="Int. J. Syst. Evol. Microbiol.">
        <title>The Global Catalogue of Microorganisms (GCM) 10K type strain sequencing project: providing services to taxonomists for standard genome sequencing and annotation.</title>
        <authorList>
            <consortium name="The Broad Institute Genomics Platform"/>
            <consortium name="The Broad Institute Genome Sequencing Center for Infectious Disease"/>
            <person name="Wu L."/>
            <person name="Ma J."/>
        </authorList>
    </citation>
    <scope>NUCLEOTIDE SEQUENCE [LARGE SCALE GENOMIC DNA]</scope>
    <source>
        <strain evidence="10">DFY28</strain>
    </source>
</reference>
<accession>A0ABW1QXB8</accession>
<dbReference type="RefSeq" id="WP_128221863.1">
    <property type="nucleotide sequence ID" value="NZ_CP034929.1"/>
</dbReference>
<evidence type="ECO:0000313" key="9">
    <source>
        <dbReference type="EMBL" id="MFC6153908.1"/>
    </source>
</evidence>
<protein>
    <submittedName>
        <fullName evidence="9">Type II secretion system F family protein</fullName>
    </submittedName>
</protein>
<dbReference type="PANTHER" id="PTHR35007">
    <property type="entry name" value="INTEGRAL MEMBRANE PROTEIN-RELATED"/>
    <property type="match status" value="1"/>
</dbReference>
<gene>
    <name evidence="9" type="ORF">ACFPWU_09585</name>
</gene>
<dbReference type="EMBL" id="JBHSQI010000005">
    <property type="protein sequence ID" value="MFC6153908.1"/>
    <property type="molecule type" value="Genomic_DNA"/>
</dbReference>
<evidence type="ECO:0000256" key="1">
    <source>
        <dbReference type="ARBA" id="ARBA00004651"/>
    </source>
</evidence>
<name>A0ABW1QXB8_9ACTN</name>
<keyword evidence="2" id="KW-1003">Cell membrane</keyword>
<dbReference type="InterPro" id="IPR018076">
    <property type="entry name" value="T2SS_GspF_dom"/>
</dbReference>
<dbReference type="Pfam" id="PF00482">
    <property type="entry name" value="T2SSF"/>
    <property type="match status" value="1"/>
</dbReference>
<keyword evidence="10" id="KW-1185">Reference proteome</keyword>
<dbReference type="PANTHER" id="PTHR35007:SF3">
    <property type="entry name" value="POSSIBLE CONSERVED ALANINE RICH MEMBRANE PROTEIN"/>
    <property type="match status" value="1"/>
</dbReference>
<comment type="caution">
    <text evidence="9">The sequence shown here is derived from an EMBL/GenBank/DDBJ whole genome shotgun (WGS) entry which is preliminary data.</text>
</comment>
<evidence type="ECO:0000256" key="2">
    <source>
        <dbReference type="ARBA" id="ARBA00022475"/>
    </source>
</evidence>
<keyword evidence="3 7" id="KW-0812">Transmembrane</keyword>
<feature type="region of interest" description="Disordered" evidence="6">
    <location>
        <begin position="26"/>
        <end position="50"/>
    </location>
</feature>
<evidence type="ECO:0000256" key="6">
    <source>
        <dbReference type="SAM" id="MobiDB-lite"/>
    </source>
</evidence>
<feature type="compositionally biased region" description="Basic and acidic residues" evidence="6">
    <location>
        <begin position="38"/>
        <end position="50"/>
    </location>
</feature>
<evidence type="ECO:0000313" key="10">
    <source>
        <dbReference type="Proteomes" id="UP001596098"/>
    </source>
</evidence>
<evidence type="ECO:0000256" key="3">
    <source>
        <dbReference type="ARBA" id="ARBA00022692"/>
    </source>
</evidence>
<dbReference type="Proteomes" id="UP001596098">
    <property type="component" value="Unassembled WGS sequence"/>
</dbReference>
<sequence>MSGLVAVLLGCAVALLLPARPAPLSLSRVPSRPMRSRTRAEERRRKDARQDDLPHLVGLVALGVRSGAPVPQAVLAACDALPSPGAAPLRGAAEAVERGADPERTWDALDDHLAKVGRALARSARTGASVVRTLDVLADDLAEEQRAAHEDRARSVGVRAAVPLGVCLLPAFVLLGIVPLIAGMASGLLRG</sequence>
<keyword evidence="5 7" id="KW-0472">Membrane</keyword>
<evidence type="ECO:0000256" key="5">
    <source>
        <dbReference type="ARBA" id="ARBA00023136"/>
    </source>
</evidence>
<evidence type="ECO:0000256" key="7">
    <source>
        <dbReference type="SAM" id="Phobius"/>
    </source>
</evidence>
<proteinExistence type="predicted"/>
<feature type="domain" description="Type II secretion system protein GspF" evidence="8">
    <location>
        <begin position="59"/>
        <end position="175"/>
    </location>
</feature>
<evidence type="ECO:0000259" key="8">
    <source>
        <dbReference type="Pfam" id="PF00482"/>
    </source>
</evidence>
<evidence type="ECO:0000256" key="4">
    <source>
        <dbReference type="ARBA" id="ARBA00022989"/>
    </source>
</evidence>
<feature type="transmembrane region" description="Helical" evidence="7">
    <location>
        <begin position="168"/>
        <end position="189"/>
    </location>
</feature>
<organism evidence="9 10">
    <name type="scientific">Nocardioides yefusunii</name>
    <dbReference type="NCBI Taxonomy" id="2500546"/>
    <lineage>
        <taxon>Bacteria</taxon>
        <taxon>Bacillati</taxon>
        <taxon>Actinomycetota</taxon>
        <taxon>Actinomycetes</taxon>
        <taxon>Propionibacteriales</taxon>
        <taxon>Nocardioidaceae</taxon>
        <taxon>Nocardioides</taxon>
    </lineage>
</organism>
<keyword evidence="4 7" id="KW-1133">Transmembrane helix</keyword>